<reference evidence="2 3" key="1">
    <citation type="submission" date="2023-02" db="EMBL/GenBank/DDBJ databases">
        <title>LHISI_Scaffold_Assembly.</title>
        <authorList>
            <person name="Stuart O.P."/>
            <person name="Cleave R."/>
            <person name="Magrath M.J.L."/>
            <person name="Mikheyev A.S."/>
        </authorList>
    </citation>
    <scope>NUCLEOTIDE SEQUENCE [LARGE SCALE GENOMIC DNA]</scope>
    <source>
        <strain evidence="2">Daus_M_001</strain>
        <tissue evidence="2">Leg muscle</tissue>
    </source>
</reference>
<dbReference type="EMBL" id="JARBHB010000004">
    <property type="protein sequence ID" value="KAJ8886622.1"/>
    <property type="molecule type" value="Genomic_DNA"/>
</dbReference>
<feature type="region of interest" description="Disordered" evidence="1">
    <location>
        <begin position="149"/>
        <end position="203"/>
    </location>
</feature>
<comment type="caution">
    <text evidence="2">The sequence shown here is derived from an EMBL/GenBank/DDBJ whole genome shotgun (WGS) entry which is preliminary data.</text>
</comment>
<proteinExistence type="predicted"/>
<gene>
    <name evidence="2" type="ORF">PR048_012834</name>
</gene>
<evidence type="ECO:0000313" key="2">
    <source>
        <dbReference type="EMBL" id="KAJ8886622.1"/>
    </source>
</evidence>
<name>A0ABQ9HQF9_9NEOP</name>
<dbReference type="Proteomes" id="UP001159363">
    <property type="component" value="Chromosome X"/>
</dbReference>
<evidence type="ECO:0000256" key="1">
    <source>
        <dbReference type="SAM" id="MobiDB-lite"/>
    </source>
</evidence>
<accession>A0ABQ9HQF9</accession>
<feature type="region of interest" description="Disordered" evidence="1">
    <location>
        <begin position="607"/>
        <end position="641"/>
    </location>
</feature>
<evidence type="ECO:0000313" key="3">
    <source>
        <dbReference type="Proteomes" id="UP001159363"/>
    </source>
</evidence>
<keyword evidence="3" id="KW-1185">Reference proteome</keyword>
<feature type="compositionally biased region" description="Polar residues" evidence="1">
    <location>
        <begin position="615"/>
        <end position="627"/>
    </location>
</feature>
<protein>
    <submittedName>
        <fullName evidence="2">Uncharacterized protein</fullName>
    </submittedName>
</protein>
<sequence length="681" mass="74669">MLCKTGLAKGNMTCKTAIETLKSCVMSFEIHRGEIIFFAETDKNLPEKYYILVKIKSTCSAINSQKHLFKCLAWALSIFLSSPVSERGRCVAGSGQHHLVEGKFNCLRRHWLPVTEKSLSTGREMADDTAKVGKTVKYSLKMLESLRKRTHFTSEASTEQHRNARAGETGDIRENPPATSSSTIPKRENPGATLPENELGSPWWEATPPRPLLGCASEGLPHDTHELTNLRRTWKPLLRLDSSFSDVHEDAQHVLGIFGLLHVTCCSKCGGGVCQCNEKIVVFIVNTVVIVINNAVVAISHAAGEVNGSRRRSSPLDDVSAAGAGGRWTAMATLGLAWSTLIYSGRDPNFPPYALDRVARSAAQIFVSLPITAPSLSEILVVVDRGLAAGSPTDVWAFPSGDLTLVDAVAEIQRVPTSQMHNEDGGILFGFIINSFQEVVTGSALCSETVKPAPKYRTCPITKPGTKSGGLHFWEGQWKLASVVSHGPRICSQSSRLTESNGDHWPCLIHAYILWPPSRFPPFRLGFRGSLSRSDIDIVNRVTPVTHSPMPPAVTSSVEQFLLPRRNCYTSKLCDCGSWIYLSFHTNKEIEKLFLVERIKEAHLGSHNKLDMKPNSKNIRKQQSWRSNLHHHTPDNRLASPGIAVGDVGPSFSLALVLLVLMEPDDCIDNYCNDVPGLGAA</sequence>
<organism evidence="2 3">
    <name type="scientific">Dryococelus australis</name>
    <dbReference type="NCBI Taxonomy" id="614101"/>
    <lineage>
        <taxon>Eukaryota</taxon>
        <taxon>Metazoa</taxon>
        <taxon>Ecdysozoa</taxon>
        <taxon>Arthropoda</taxon>
        <taxon>Hexapoda</taxon>
        <taxon>Insecta</taxon>
        <taxon>Pterygota</taxon>
        <taxon>Neoptera</taxon>
        <taxon>Polyneoptera</taxon>
        <taxon>Phasmatodea</taxon>
        <taxon>Verophasmatodea</taxon>
        <taxon>Anareolatae</taxon>
        <taxon>Phasmatidae</taxon>
        <taxon>Eurycanthinae</taxon>
        <taxon>Dryococelus</taxon>
    </lineage>
</organism>